<dbReference type="SUPFAM" id="SSF64182">
    <property type="entry name" value="DHH phosphoesterases"/>
    <property type="match status" value="1"/>
</dbReference>
<dbReference type="Proteomes" id="UP000680365">
    <property type="component" value="Unassembled WGS sequence"/>
</dbReference>
<dbReference type="Gene3D" id="3.10.310.30">
    <property type="match status" value="1"/>
</dbReference>
<dbReference type="Pfam" id="PF17768">
    <property type="entry name" value="RecJ_OB"/>
    <property type="match status" value="1"/>
</dbReference>
<feature type="domain" description="RecJ OB" evidence="3">
    <location>
        <begin position="108"/>
        <end position="205"/>
    </location>
</feature>
<dbReference type="InterPro" id="IPR003156">
    <property type="entry name" value="DHHA1_dom"/>
</dbReference>
<dbReference type="InterPro" id="IPR051673">
    <property type="entry name" value="SSDNA_exonuclease_RecJ"/>
</dbReference>
<accession>A0ABS5QP02</accession>
<feature type="domain" description="DHHA1" evidence="2">
    <location>
        <begin position="4"/>
        <end position="91"/>
    </location>
</feature>
<dbReference type="InterPro" id="IPR041122">
    <property type="entry name" value="RecJ_OB"/>
</dbReference>
<dbReference type="PANTHER" id="PTHR30255">
    <property type="entry name" value="SINGLE-STRANDED-DNA-SPECIFIC EXONUCLEASE RECJ"/>
    <property type="match status" value="1"/>
</dbReference>
<keyword evidence="5" id="KW-1185">Reference proteome</keyword>
<dbReference type="PANTHER" id="PTHR30255:SF2">
    <property type="entry name" value="SINGLE-STRANDED-DNA-SPECIFIC EXONUCLEASE RECJ"/>
    <property type="match status" value="1"/>
</dbReference>
<evidence type="ECO:0000313" key="4">
    <source>
        <dbReference type="EMBL" id="MBS8122331.1"/>
    </source>
</evidence>
<keyword evidence="4" id="KW-0269">Exonuclease</keyword>
<reference evidence="4 5" key="1">
    <citation type="journal article" date="2021" name="Nat. Commun.">
        <title>Reductive evolution and unique predatory mode in the CPR bacterium Vampirococcus lugosii.</title>
        <authorList>
            <person name="Moreira D."/>
            <person name="Zivanovic Y."/>
            <person name="Lopez-Archilla A.I."/>
            <person name="Iniesto M."/>
            <person name="Lopez-Garcia P."/>
        </authorList>
    </citation>
    <scope>NUCLEOTIDE SEQUENCE [LARGE SCALE GENOMIC DNA]</scope>
    <source>
        <strain evidence="4">Chiprana</strain>
    </source>
</reference>
<dbReference type="Pfam" id="PF02272">
    <property type="entry name" value="DHHA1"/>
    <property type="match status" value="1"/>
</dbReference>
<keyword evidence="4" id="KW-0540">Nuclease</keyword>
<evidence type="ECO:0000259" key="3">
    <source>
        <dbReference type="Pfam" id="PF17768"/>
    </source>
</evidence>
<dbReference type="EMBL" id="JAEDAM010000073">
    <property type="protein sequence ID" value="MBS8122331.1"/>
    <property type="molecule type" value="Genomic_DNA"/>
</dbReference>
<dbReference type="GO" id="GO:0004527">
    <property type="term" value="F:exonuclease activity"/>
    <property type="evidence" value="ECO:0007669"/>
    <property type="project" value="UniProtKB-KW"/>
</dbReference>
<organism evidence="4 5">
    <name type="scientific">Candidatus Vampirococcus lugosii</name>
    <dbReference type="NCBI Taxonomy" id="2789015"/>
    <lineage>
        <taxon>Bacteria</taxon>
        <taxon>Candidatus Absconditibacteriota</taxon>
        <taxon>Vampirococcus</taxon>
    </lineage>
</organism>
<protein>
    <submittedName>
        <fullName evidence="4">Single-stranded DNA-specific exonuclease, DHH superfamily</fullName>
    </submittedName>
</protein>
<evidence type="ECO:0000256" key="1">
    <source>
        <dbReference type="ARBA" id="ARBA00022801"/>
    </source>
</evidence>
<evidence type="ECO:0000259" key="2">
    <source>
        <dbReference type="Pfam" id="PF02272"/>
    </source>
</evidence>
<keyword evidence="1" id="KW-0378">Hydrolase</keyword>
<sequence>MIAQSNNIHEGIVGITAGRLTEKYNKPSVIISIKEKEGFAVASLRGPEYFSVIDMLNYAGKYMERYGGHKQAGGMTVKISNLSTVIELFYEYGENNITEKDLIKSIQIDTKIYPHELEKEKILKINELAPFGEGNREPVFLMENIIFNDVEKVGKKGKGHLKAYASLEGNTFPVMFWGKGEDLGLVELRNPTKLVGKIKKDNYNGGFFVDGIIN</sequence>
<evidence type="ECO:0000313" key="5">
    <source>
        <dbReference type="Proteomes" id="UP000680365"/>
    </source>
</evidence>
<comment type="caution">
    <text evidence="4">The sequence shown here is derived from an EMBL/GenBank/DDBJ whole genome shotgun (WGS) entry which is preliminary data.</text>
</comment>
<proteinExistence type="predicted"/>
<dbReference type="InterPro" id="IPR038763">
    <property type="entry name" value="DHH_sf"/>
</dbReference>
<gene>
    <name evidence="4" type="ORF">VAMP_300n45</name>
</gene>
<dbReference type="RefSeq" id="WP_213349772.1">
    <property type="nucleotide sequence ID" value="NZ_JAEDAM010000073.1"/>
</dbReference>
<name>A0ABS5QP02_9BACT</name>